<evidence type="ECO:0000313" key="1">
    <source>
        <dbReference type="EMBL" id="MFC0320744.1"/>
    </source>
</evidence>
<dbReference type="Proteomes" id="UP001589774">
    <property type="component" value="Unassembled WGS sequence"/>
</dbReference>
<keyword evidence="2" id="KW-1185">Reference proteome</keyword>
<proteinExistence type="predicted"/>
<reference evidence="1 2" key="1">
    <citation type="submission" date="2024-09" db="EMBL/GenBank/DDBJ databases">
        <authorList>
            <person name="Sun Q."/>
            <person name="Mori K."/>
        </authorList>
    </citation>
    <scope>NUCLEOTIDE SEQUENCE [LARGE SCALE GENOMIC DNA]</scope>
    <source>
        <strain evidence="1 2">CCM 7765</strain>
    </source>
</reference>
<comment type="caution">
    <text evidence="1">The sequence shown here is derived from an EMBL/GenBank/DDBJ whole genome shotgun (WGS) entry which is preliminary data.</text>
</comment>
<dbReference type="EMBL" id="JBHLWO010000002">
    <property type="protein sequence ID" value="MFC0320744.1"/>
    <property type="molecule type" value="Genomic_DNA"/>
</dbReference>
<dbReference type="RefSeq" id="WP_377477674.1">
    <property type="nucleotide sequence ID" value="NZ_JBHLWO010000002.1"/>
</dbReference>
<sequence>METRDLIEKMIESLSKALKRLLKIDANLENDVFINEFEKFFHNEFGTTNDLEESMNKIETNVAHRGLLTTDMILILYRAAKAYQKRGNNHKSKYYHQLGTYLESKPRTISLHDHAMLVEIDEIKKALYNQ</sequence>
<name>A0ABV6HQ52_9SPHI</name>
<evidence type="ECO:0000313" key="2">
    <source>
        <dbReference type="Proteomes" id="UP001589774"/>
    </source>
</evidence>
<protein>
    <submittedName>
        <fullName evidence="1">Uncharacterized protein</fullName>
    </submittedName>
</protein>
<accession>A0ABV6HQ52</accession>
<gene>
    <name evidence="1" type="ORF">ACFFI0_20630</name>
</gene>
<organism evidence="1 2">
    <name type="scientific">Olivibacter oleidegradans</name>
    <dbReference type="NCBI Taxonomy" id="760123"/>
    <lineage>
        <taxon>Bacteria</taxon>
        <taxon>Pseudomonadati</taxon>
        <taxon>Bacteroidota</taxon>
        <taxon>Sphingobacteriia</taxon>
        <taxon>Sphingobacteriales</taxon>
        <taxon>Sphingobacteriaceae</taxon>
        <taxon>Olivibacter</taxon>
    </lineage>
</organism>